<reference evidence="3" key="1">
    <citation type="submission" date="2018-04" db="EMBL/GenBank/DDBJ databases">
        <title>Whole genome sequencing of Hypsizygus marmoreus.</title>
        <authorList>
            <person name="Choi I.-G."/>
            <person name="Min B."/>
            <person name="Kim J.-G."/>
            <person name="Kim S."/>
            <person name="Oh Y.-L."/>
            <person name="Kong W.-S."/>
            <person name="Park H."/>
            <person name="Jeong J."/>
            <person name="Song E.-S."/>
        </authorList>
    </citation>
    <scope>NUCLEOTIDE SEQUENCE [LARGE SCALE GENOMIC DNA]</scope>
    <source>
        <strain evidence="3">51987-8</strain>
    </source>
</reference>
<feature type="compositionally biased region" description="Basic and acidic residues" evidence="1">
    <location>
        <begin position="327"/>
        <end position="337"/>
    </location>
</feature>
<evidence type="ECO:0000313" key="3">
    <source>
        <dbReference type="EMBL" id="RDB18751.1"/>
    </source>
</evidence>
<dbReference type="AlphaFoldDB" id="A0A369J9M9"/>
<dbReference type="OrthoDB" id="3237105at2759"/>
<dbReference type="InterPro" id="IPR041320">
    <property type="entry name" value="CxC1"/>
</dbReference>
<dbReference type="Pfam" id="PF18758">
    <property type="entry name" value="KDZ"/>
    <property type="match status" value="1"/>
</dbReference>
<evidence type="ECO:0000259" key="2">
    <source>
        <dbReference type="Pfam" id="PF18802"/>
    </source>
</evidence>
<name>A0A369J9M9_HYPMA</name>
<protein>
    <recommendedName>
        <fullName evidence="2">CxC1-like cysteine cluster associated with KDZ transposases domain-containing protein</fullName>
    </recommendedName>
</protein>
<organism evidence="3 4">
    <name type="scientific">Hypsizygus marmoreus</name>
    <name type="common">White beech mushroom</name>
    <name type="synonym">Agaricus marmoreus</name>
    <dbReference type="NCBI Taxonomy" id="39966"/>
    <lineage>
        <taxon>Eukaryota</taxon>
        <taxon>Fungi</taxon>
        <taxon>Dikarya</taxon>
        <taxon>Basidiomycota</taxon>
        <taxon>Agaricomycotina</taxon>
        <taxon>Agaricomycetes</taxon>
        <taxon>Agaricomycetidae</taxon>
        <taxon>Agaricales</taxon>
        <taxon>Tricholomatineae</taxon>
        <taxon>Lyophyllaceae</taxon>
        <taxon>Hypsizygus</taxon>
    </lineage>
</organism>
<feature type="compositionally biased region" description="Basic and acidic residues" evidence="1">
    <location>
        <begin position="295"/>
        <end position="311"/>
    </location>
</feature>
<dbReference type="EMBL" id="LUEZ02000088">
    <property type="protein sequence ID" value="RDB18751.1"/>
    <property type="molecule type" value="Genomic_DNA"/>
</dbReference>
<gene>
    <name evidence="3" type="ORF">Hypma_014627</name>
</gene>
<feature type="region of interest" description="Disordered" evidence="1">
    <location>
        <begin position="264"/>
        <end position="339"/>
    </location>
</feature>
<feature type="domain" description="CxC1-like cysteine cluster associated with KDZ transposases" evidence="2">
    <location>
        <begin position="138"/>
        <end position="219"/>
    </location>
</feature>
<comment type="caution">
    <text evidence="3">The sequence shown here is derived from an EMBL/GenBank/DDBJ whole genome shotgun (WGS) entry which is preliminary data.</text>
</comment>
<accession>A0A369J9M9</accession>
<evidence type="ECO:0000313" key="4">
    <source>
        <dbReference type="Proteomes" id="UP000076154"/>
    </source>
</evidence>
<dbReference type="STRING" id="39966.A0A369J9M9"/>
<keyword evidence="4" id="KW-1185">Reference proteome</keyword>
<dbReference type="Proteomes" id="UP000076154">
    <property type="component" value="Unassembled WGS sequence"/>
</dbReference>
<feature type="compositionally biased region" description="Acidic residues" evidence="1">
    <location>
        <begin position="312"/>
        <end position="326"/>
    </location>
</feature>
<dbReference type="PANTHER" id="PTHR33096">
    <property type="entry name" value="CXC2 DOMAIN-CONTAINING PROTEIN"/>
    <property type="match status" value="1"/>
</dbReference>
<feature type="region of interest" description="Disordered" evidence="1">
    <location>
        <begin position="393"/>
        <end position="417"/>
    </location>
</feature>
<sequence length="917" mass="104059">MSIRASMLRKKRSAAPTGNSGASVLISPAAEAPGRRPYGLPDLKVIPRVHLQDSSGAFVERNEPVSSRAIDADNDLGDPTFLDLQREVPAAVVNHSGKKEKQWKKWADEVIPNLLSPYLQILRDSGSLRDVQPQSDGCQCGARKMEVVCVYFERLVMQRVCSCAAPLHLLRLGLFPCAPVRPTLAVDMKMLEYVEELFVRSAPNITAWCDTLEAFLGNRNYKVKTKDGLRRRFGNALHWYSNLVNRKDALIRTKIDEAREGLEDFSNEDEGDSFPPPSSPASVEPGMDSSESEDERGAHARSDGGKYKARVEDEDEDEDEDEEDDNKDGNHDHETEFLNRPNSLADVIVCLDACFTQKRRNPARGSGRGPANVHADSVFVSDAQIAASKSEVETLRPAHVPKKSAEDADGFEPSMKVPTSALDGCNESFLAADEKRMKASTRFFSDTGLMALLCRHDRVLWLANMTTAGERQYYALALIERLFENIPRTMTVGLLYDIGCQLHRSCEKWNFLQKYRDRIIFGISVFHAYGHQWACQVIYHPRKCKGFGLSDGEGCERFWSFIKPLIPSLRVSGYYRRLYSIDSQVHYLDAKSLENLGNWIKRKWMSCQKRKSDALDILNAIDIALDVLRAEWEAQVETQTRPLPKQSKTLGSKAVKEVLALLATKASFTVELDKLYKMLIGEMPTEMEVDDILAARKALIERSDEIAKVISRKKEILGVNGRANLKNLEKNKFLQARMNALALKQRIRARLRERKFELERLERAYRHTQSSEKKLHDHVTSQVKRHEPGIAQLCKKYNDLCSEMEERKQRKEAPPGAIIPARIEREGLFKLDVDDDIWQDIGLNDNDDGNSEVAVPNWLGDENTRHGIKALLELDRCEEEETRLKRERCAMQEWMFEEWNATLQAITNAEQDFGSQL</sequence>
<evidence type="ECO:0000256" key="1">
    <source>
        <dbReference type="SAM" id="MobiDB-lite"/>
    </source>
</evidence>
<dbReference type="Pfam" id="PF18802">
    <property type="entry name" value="CxC1"/>
    <property type="match status" value="1"/>
</dbReference>
<proteinExistence type="predicted"/>
<dbReference type="InParanoid" id="A0A369J9M9"/>
<dbReference type="InterPro" id="IPR040521">
    <property type="entry name" value="KDZ"/>
</dbReference>
<feature type="region of interest" description="Disordered" evidence="1">
    <location>
        <begin position="1"/>
        <end position="28"/>
    </location>
</feature>
<dbReference type="PANTHER" id="PTHR33096:SF1">
    <property type="entry name" value="CXC1-LIKE CYSTEINE CLUSTER ASSOCIATED WITH KDZ TRANSPOSASES DOMAIN-CONTAINING PROTEIN"/>
    <property type="match status" value="1"/>
</dbReference>